<dbReference type="EMBL" id="LOJF01000009">
    <property type="protein sequence ID" value="KUH58726.1"/>
    <property type="molecule type" value="Genomic_DNA"/>
</dbReference>
<dbReference type="STRING" id="1299998.AUL39_07110"/>
<dbReference type="CDD" id="cd06580">
    <property type="entry name" value="TM_PBP1_transp_TpRbsC_like"/>
    <property type="match status" value="1"/>
</dbReference>
<feature type="transmembrane region" description="Helical" evidence="6">
    <location>
        <begin position="12"/>
        <end position="32"/>
    </location>
</feature>
<evidence type="ECO:0000256" key="4">
    <source>
        <dbReference type="ARBA" id="ARBA00022989"/>
    </source>
</evidence>
<comment type="caution">
    <text evidence="7">The sequence shown here is derived from an EMBL/GenBank/DDBJ whole genome shotgun (WGS) entry which is preliminary data.</text>
</comment>
<proteinExistence type="predicted"/>
<feature type="transmembrane region" description="Helical" evidence="6">
    <location>
        <begin position="238"/>
        <end position="258"/>
    </location>
</feature>
<keyword evidence="5 6" id="KW-0472">Membrane</keyword>
<dbReference type="Proteomes" id="UP000054078">
    <property type="component" value="Unassembled WGS sequence"/>
</dbReference>
<sequence length="372" mass="39843">MKARTVGIRILNSLIPVLLAFVVGGVVIASIGENPVETYWILISKSLLTPKGFLTTLHYAAPLILTGLAIAVNFKAGIYNMGVEGSVLLGGFFAGIAGAYLPATLDPTMLKLLCLLVGIVCGMLYVVVPALLKAYFHVDEMVVTLMLNYALAKVLEFLSTGVFRDQGAGYVCTPTISDGAMFQRISSAKLTPFFFISLAAFVVMFFVMNHSKLGFEITAMGKNVEFADAMGMRVRRKIIVLMLISGALAGLAGAGYMLSDQYHYTLSFSGDPGLGWDGMLIALLGNHSPVGILIAAIFYAALKTGADNINLYSSVPKEIVTVIQGLIILFLAVKLLDERFGLRDRARKRISRRHSAAQTSAGVVSDNNAGEA</sequence>
<dbReference type="RefSeq" id="WP_059054871.1">
    <property type="nucleotide sequence ID" value="NZ_LOJF01000009.1"/>
</dbReference>
<feature type="transmembrane region" description="Helical" evidence="6">
    <location>
        <begin position="190"/>
        <end position="208"/>
    </location>
</feature>
<evidence type="ECO:0000313" key="7">
    <source>
        <dbReference type="EMBL" id="KUH58726.1"/>
    </source>
</evidence>
<dbReference type="GO" id="GO:0005886">
    <property type="term" value="C:plasma membrane"/>
    <property type="evidence" value="ECO:0007669"/>
    <property type="project" value="UniProtKB-SubCell"/>
</dbReference>
<evidence type="ECO:0000256" key="5">
    <source>
        <dbReference type="ARBA" id="ARBA00023136"/>
    </source>
</evidence>
<evidence type="ECO:0000256" key="6">
    <source>
        <dbReference type="SAM" id="Phobius"/>
    </source>
</evidence>
<keyword evidence="8" id="KW-1185">Reference proteome</keyword>
<gene>
    <name evidence="7" type="ORF">AUL39_07110</name>
</gene>
<protein>
    <submittedName>
        <fullName evidence="7">Sugar ABC transporter permease</fullName>
    </submittedName>
</protein>
<dbReference type="OrthoDB" id="45037at2"/>
<evidence type="ECO:0000313" key="8">
    <source>
        <dbReference type="Proteomes" id="UP000054078"/>
    </source>
</evidence>
<reference evidence="7 8" key="1">
    <citation type="submission" date="2015-12" db="EMBL/GenBank/DDBJ databases">
        <title>Draft Genome Sequence of Olsenella scatoligenes SK9K4T; a Producer of 3-Methylindole- (skatole) and 4-Methylphenol- (p-cresol) Isolated from Pig Feces.</title>
        <authorList>
            <person name="Li X."/>
            <person name="Borg B."/>
            <person name="Canibe N."/>
        </authorList>
    </citation>
    <scope>NUCLEOTIDE SEQUENCE [LARGE SCALE GENOMIC DNA]</scope>
    <source>
        <strain evidence="7 8">SK9K4</strain>
    </source>
</reference>
<keyword evidence="4 6" id="KW-1133">Transmembrane helix</keyword>
<dbReference type="AlphaFoldDB" id="A0A100YW03"/>
<dbReference type="PANTHER" id="PTHR47089">
    <property type="entry name" value="ABC TRANSPORTER, PERMEASE PROTEIN"/>
    <property type="match status" value="1"/>
</dbReference>
<evidence type="ECO:0000256" key="2">
    <source>
        <dbReference type="ARBA" id="ARBA00022475"/>
    </source>
</evidence>
<keyword evidence="3 6" id="KW-0812">Transmembrane</keyword>
<accession>A0A100YW03</accession>
<feature type="transmembrane region" description="Helical" evidence="6">
    <location>
        <begin position="86"/>
        <end position="103"/>
    </location>
</feature>
<comment type="subcellular location">
    <subcellularLocation>
        <location evidence="1">Cell membrane</location>
        <topology evidence="1">Multi-pass membrane protein</topology>
    </subcellularLocation>
</comment>
<organism evidence="7 8">
    <name type="scientific">Tractidigestivibacter scatoligenes</name>
    <name type="common">Olsenella scatoligenes</name>
    <dbReference type="NCBI Taxonomy" id="1299998"/>
    <lineage>
        <taxon>Bacteria</taxon>
        <taxon>Bacillati</taxon>
        <taxon>Actinomycetota</taxon>
        <taxon>Coriobacteriia</taxon>
        <taxon>Coriobacteriales</taxon>
        <taxon>Atopobiaceae</taxon>
        <taxon>Tractidigestivibacter</taxon>
    </lineage>
</organism>
<evidence type="ECO:0000256" key="3">
    <source>
        <dbReference type="ARBA" id="ARBA00022692"/>
    </source>
</evidence>
<dbReference type="GO" id="GO:0022857">
    <property type="term" value="F:transmembrane transporter activity"/>
    <property type="evidence" value="ECO:0007669"/>
    <property type="project" value="InterPro"/>
</dbReference>
<feature type="transmembrane region" description="Helical" evidence="6">
    <location>
        <begin position="52"/>
        <end position="74"/>
    </location>
</feature>
<dbReference type="Pfam" id="PF02653">
    <property type="entry name" value="BPD_transp_2"/>
    <property type="match status" value="1"/>
</dbReference>
<name>A0A100YW03_TRASO</name>
<dbReference type="PANTHER" id="PTHR47089:SF1">
    <property type="entry name" value="GUANOSINE ABC TRANSPORTER PERMEASE PROTEIN NUPP"/>
    <property type="match status" value="1"/>
</dbReference>
<keyword evidence="2" id="KW-1003">Cell membrane</keyword>
<evidence type="ECO:0000256" key="1">
    <source>
        <dbReference type="ARBA" id="ARBA00004651"/>
    </source>
</evidence>
<feature type="transmembrane region" description="Helical" evidence="6">
    <location>
        <begin position="109"/>
        <end position="132"/>
    </location>
</feature>
<dbReference type="InterPro" id="IPR001851">
    <property type="entry name" value="ABC_transp_permease"/>
</dbReference>
<feature type="transmembrane region" description="Helical" evidence="6">
    <location>
        <begin position="279"/>
        <end position="299"/>
    </location>
</feature>